<dbReference type="Proteomes" id="UP000248592">
    <property type="component" value="Chromosome"/>
</dbReference>
<dbReference type="AlphaFoldDB" id="A0A2Z4JQQ6"/>
<evidence type="ECO:0000313" key="2">
    <source>
        <dbReference type="Proteomes" id="UP000248592"/>
    </source>
</evidence>
<dbReference type="EMBL" id="CP030085">
    <property type="protein sequence ID" value="AWW49131.1"/>
    <property type="molecule type" value="Genomic_DNA"/>
</dbReference>
<dbReference type="InterPro" id="IPR045499">
    <property type="entry name" value="DUF6492"/>
</dbReference>
<evidence type="ECO:0000313" key="1">
    <source>
        <dbReference type="EMBL" id="AWW49131.1"/>
    </source>
</evidence>
<gene>
    <name evidence="1" type="ORF">Pas1_01320</name>
</gene>
<dbReference type="RefSeq" id="WP_112294258.1">
    <property type="nucleotide sequence ID" value="NZ_CBCSBS010000002.1"/>
</dbReference>
<dbReference type="Pfam" id="PF20102">
    <property type="entry name" value="DUF6492"/>
    <property type="match status" value="1"/>
</dbReference>
<name>A0A2Z4JQQ6_9BURK</name>
<evidence type="ECO:0008006" key="3">
    <source>
        <dbReference type="Google" id="ProtNLM"/>
    </source>
</evidence>
<reference evidence="2" key="1">
    <citation type="submission" date="2018-06" db="EMBL/GenBank/DDBJ databases">
        <title>Description of a new Polynucleobacter species.</title>
        <authorList>
            <person name="Hahn M.W."/>
        </authorList>
    </citation>
    <scope>NUCLEOTIDE SEQUENCE [LARGE SCALE GENOMIC DNA]</scope>
    <source>
        <strain evidence="2">MG-25-Pas1-D2</strain>
    </source>
</reference>
<sequence>MFNLVLYCCTFRKDLKRTIKLAESIRKHNKAHIPFYISVPAEDVNLFKAHLAGFGTLIFDEKDIFNANPKLDIAKLYSIRGGLRQQVIKSEFWRLGISENYLVLDSDCIFMRDFDEKDFLAKDDIPYSVIHEGRDVLQATERFGPKKIRQHFLADREPIKQALGRAGATYDFGYAPFLWSRKVWESLDINYLTPNSMNFLDAVLLCGSEFTWYGESLINFRAIPIFPREQLFKHYHYEHQLWADQILGYKEKVLAHDYLGVVYQSNWESWGDFGPSNKTVPSRLWRSIKRLIKKAWFKIKLLSGSIVQ</sequence>
<proteinExistence type="predicted"/>
<accession>A0A2Z4JQQ6</accession>
<organism evidence="1 2">
    <name type="scientific">Polynucleobacter paneuropaeus</name>
    <dbReference type="NCBI Taxonomy" id="2527775"/>
    <lineage>
        <taxon>Bacteria</taxon>
        <taxon>Pseudomonadati</taxon>
        <taxon>Pseudomonadota</taxon>
        <taxon>Betaproteobacteria</taxon>
        <taxon>Burkholderiales</taxon>
        <taxon>Burkholderiaceae</taxon>
        <taxon>Polynucleobacter</taxon>
    </lineage>
</organism>
<protein>
    <recommendedName>
        <fullName evidence="3">Glycosyl transferase</fullName>
    </recommendedName>
</protein>